<keyword evidence="1" id="KW-0732">Signal</keyword>
<evidence type="ECO:0008006" key="4">
    <source>
        <dbReference type="Google" id="ProtNLM"/>
    </source>
</evidence>
<evidence type="ECO:0000313" key="3">
    <source>
        <dbReference type="Proteomes" id="UP000245720"/>
    </source>
</evidence>
<name>A0A315XX42_RUMFL</name>
<evidence type="ECO:0000256" key="1">
    <source>
        <dbReference type="SAM" id="SignalP"/>
    </source>
</evidence>
<dbReference type="PROSITE" id="PS51257">
    <property type="entry name" value="PROKAR_LIPOPROTEIN"/>
    <property type="match status" value="1"/>
</dbReference>
<dbReference type="InterPro" id="IPR028994">
    <property type="entry name" value="Integrin_alpha_N"/>
</dbReference>
<reference evidence="2 3" key="1">
    <citation type="submission" date="2018-05" db="EMBL/GenBank/DDBJ databases">
        <title>The Hungate 1000. A catalogue of reference genomes from the rumen microbiome.</title>
        <authorList>
            <person name="Kelly W."/>
        </authorList>
    </citation>
    <scope>NUCLEOTIDE SEQUENCE [LARGE SCALE GENOMIC DNA]</scope>
    <source>
        <strain evidence="2 3">SAb67</strain>
    </source>
</reference>
<gene>
    <name evidence="2" type="ORF">IE37_02356</name>
</gene>
<organism evidence="2 3">
    <name type="scientific">Ruminococcus flavefaciens</name>
    <dbReference type="NCBI Taxonomy" id="1265"/>
    <lineage>
        <taxon>Bacteria</taxon>
        <taxon>Bacillati</taxon>
        <taxon>Bacillota</taxon>
        <taxon>Clostridia</taxon>
        <taxon>Eubacteriales</taxon>
        <taxon>Oscillospiraceae</taxon>
        <taxon>Ruminococcus</taxon>
    </lineage>
</organism>
<comment type="caution">
    <text evidence="2">The sequence shown here is derived from an EMBL/GenBank/DDBJ whole genome shotgun (WGS) entry which is preliminary data.</text>
</comment>
<evidence type="ECO:0000313" key="2">
    <source>
        <dbReference type="EMBL" id="PWJ11593.1"/>
    </source>
</evidence>
<proteinExistence type="predicted"/>
<dbReference type="RefSeq" id="WP_146198179.1">
    <property type="nucleotide sequence ID" value="NZ_QGDI01000009.1"/>
</dbReference>
<dbReference type="OrthoDB" id="1826470at2"/>
<dbReference type="AlphaFoldDB" id="A0A315XX42"/>
<protein>
    <recommendedName>
        <fullName evidence="4">YD repeat-containing protein</fullName>
    </recommendedName>
</protein>
<feature type="chain" id="PRO_5039691400" description="YD repeat-containing protein" evidence="1">
    <location>
        <begin position="18"/>
        <end position="407"/>
    </location>
</feature>
<sequence length="407" mass="45463">MRSEKLLLLLAGSLLLAGCSDNNDSSVSVTEPATEAVETTAAEVSAEDYKLSADKNGATMLVNGKSAGSMKFDTPLSEGEQVLFADVNSDGYDDIFVCLDCFRADCWVYDHEAEKFVSAGEKLPIAFAFDKNRGCSVTCETDSSENAVTVVQKSDSNEGSTVFRWQEDKLVPISMSISYYTSDDGPFVYNYVFDDELRKVLTERQLLNGRTGELKKTEKDIEYFRVTDSSVDYMKGAELLQSIEVSGLPEMCGKILSGEYQASYTINNGCPAPVPEGLLFSEYDFDFDGHSDLAIYTDTSRDGSGLNVLYYRYDTASGSYTPWEELNRFSGYQLFTIEDTKEITYFDYSSSENGESDQYILVWSDGSLKLTQRRHRIKKKGMYELYEYDAQGNESYVKDVSLPTGSY</sequence>
<dbReference type="Proteomes" id="UP000245720">
    <property type="component" value="Unassembled WGS sequence"/>
</dbReference>
<feature type="signal peptide" evidence="1">
    <location>
        <begin position="1"/>
        <end position="17"/>
    </location>
</feature>
<accession>A0A315XX42</accession>
<dbReference type="EMBL" id="QGDI01000009">
    <property type="protein sequence ID" value="PWJ11593.1"/>
    <property type="molecule type" value="Genomic_DNA"/>
</dbReference>
<dbReference type="SUPFAM" id="SSF69318">
    <property type="entry name" value="Integrin alpha N-terminal domain"/>
    <property type="match status" value="1"/>
</dbReference>